<feature type="region of interest" description="Disordered" evidence="1">
    <location>
        <begin position="408"/>
        <end position="435"/>
    </location>
</feature>
<dbReference type="Proteomes" id="UP000095280">
    <property type="component" value="Unplaced"/>
</dbReference>
<feature type="region of interest" description="Disordered" evidence="1">
    <location>
        <begin position="16"/>
        <end position="167"/>
    </location>
</feature>
<dbReference type="AlphaFoldDB" id="A0A1I8FNL5"/>
<feature type="region of interest" description="Disordered" evidence="1">
    <location>
        <begin position="211"/>
        <end position="240"/>
    </location>
</feature>
<keyword evidence="2" id="KW-1185">Reference proteome</keyword>
<protein>
    <submittedName>
        <fullName evidence="3">Protein kinase domain-containing protein</fullName>
    </submittedName>
</protein>
<name>A0A1I8FNL5_9PLAT</name>
<sequence>AVRRVAESFDFFCRLPPAPPPCLGGPTAPPPLAESSSLPSPSTGLRWTSPPPLLPLQPPPAAARRAHLSGLSGGGDSGCCSCRSSGSSLLRRPSLDRISTSSADATPVRVSKRQQPQQQRGSPAGGSDSVDRCGCHSRSPSPATPAPSGAADSPACNDKASKTAGVAPFSHPAIDRLALAAACRCLGPPPSPPSSTPARLVAARLESTASVNAPSVSSRQQRQPQQQPFRLHGIRRRRSCRRPADANATCPSCSNRQQCSGSVARSLRLNGGPGGSTAGALCDRSSDDLDDWQRGRIERQRVELKGGSGAALLGAAPTAGRAEGAEGGEGRPAAGKLVAEEKVGPAPVAGCGDSRRLWKSATPAAEDAEALAALQLEASVLKPKWRPARSCCGEAKGGRTADWLASEEAAGGRMSEGARADSPSAEGALRENGHIRRCPPAPDFAGWALLMGSWPTPGSLEAQLQYSQPDTYSLSSDISRTTRPEQSLSTAAGNFWKRCGVPNGHAARHHATANRRRNCVGGARPGRGVGEDCRQSWPQVSAPMGRAVQQPGRFLTWRGGLLRESGQRIAVPATTRAVKRPASPLVSDGCHTPLLSLYRFGKIARLARIHRRRLRTTSDHSDP</sequence>
<feature type="compositionally biased region" description="Low complexity" evidence="1">
    <location>
        <begin position="83"/>
        <end position="92"/>
    </location>
</feature>
<dbReference type="WBParaSite" id="maker-unitig_4027-snap-gene-0.2-mRNA-1">
    <property type="protein sequence ID" value="maker-unitig_4027-snap-gene-0.2-mRNA-1"/>
    <property type="gene ID" value="maker-unitig_4027-snap-gene-0.2"/>
</dbReference>
<feature type="compositionally biased region" description="Pro residues" evidence="1">
    <location>
        <begin position="16"/>
        <end position="32"/>
    </location>
</feature>
<evidence type="ECO:0000313" key="2">
    <source>
        <dbReference type="Proteomes" id="UP000095280"/>
    </source>
</evidence>
<organism evidence="2 3">
    <name type="scientific">Macrostomum lignano</name>
    <dbReference type="NCBI Taxonomy" id="282301"/>
    <lineage>
        <taxon>Eukaryota</taxon>
        <taxon>Metazoa</taxon>
        <taxon>Spiralia</taxon>
        <taxon>Lophotrochozoa</taxon>
        <taxon>Platyhelminthes</taxon>
        <taxon>Rhabditophora</taxon>
        <taxon>Macrostomorpha</taxon>
        <taxon>Macrostomida</taxon>
        <taxon>Macrostomidae</taxon>
        <taxon>Macrostomum</taxon>
    </lineage>
</organism>
<accession>A0A1I8FNL5</accession>
<evidence type="ECO:0000313" key="3">
    <source>
        <dbReference type="WBParaSite" id="maker-unitig_4027-snap-gene-0.2-mRNA-1"/>
    </source>
</evidence>
<feature type="compositionally biased region" description="Pro residues" evidence="1">
    <location>
        <begin position="49"/>
        <end position="61"/>
    </location>
</feature>
<evidence type="ECO:0000256" key="1">
    <source>
        <dbReference type="SAM" id="MobiDB-lite"/>
    </source>
</evidence>
<proteinExistence type="predicted"/>
<feature type="compositionally biased region" description="Low complexity" evidence="1">
    <location>
        <begin position="137"/>
        <end position="155"/>
    </location>
</feature>
<feature type="compositionally biased region" description="Low complexity" evidence="1">
    <location>
        <begin position="217"/>
        <end position="228"/>
    </location>
</feature>
<reference evidence="3" key="1">
    <citation type="submission" date="2016-11" db="UniProtKB">
        <authorList>
            <consortium name="WormBaseParasite"/>
        </authorList>
    </citation>
    <scope>IDENTIFICATION</scope>
</reference>
<feature type="compositionally biased region" description="Low complexity" evidence="1">
    <location>
        <begin position="33"/>
        <end position="43"/>
    </location>
</feature>